<name>A0ABY7WRR8_9LACO</name>
<accession>A0ABY7WRR8</accession>
<feature type="domain" description="RNA-binding S4" evidence="2">
    <location>
        <begin position="180"/>
        <end position="244"/>
    </location>
</feature>
<dbReference type="InterPro" id="IPR036986">
    <property type="entry name" value="S4_RNA-bd_sf"/>
</dbReference>
<dbReference type="CDD" id="cd00165">
    <property type="entry name" value="S4"/>
    <property type="match status" value="1"/>
</dbReference>
<reference evidence="3 4" key="1">
    <citation type="submission" date="2023-02" db="EMBL/GenBank/DDBJ databases">
        <title>Genome sequence of Lacticaseibacillus sp. KACC 23028.</title>
        <authorList>
            <person name="Kim S."/>
            <person name="Heo J."/>
            <person name="Kwon S.-W."/>
        </authorList>
    </citation>
    <scope>NUCLEOTIDE SEQUENCE [LARGE SCALE GENOMIC DNA]</scope>
    <source>
        <strain evidence="3 4">KACC 23028</strain>
    </source>
</reference>
<dbReference type="EMBL" id="CP117884">
    <property type="protein sequence ID" value="WDF81666.1"/>
    <property type="molecule type" value="Genomic_DNA"/>
</dbReference>
<gene>
    <name evidence="3" type="ORF">PQ472_06940</name>
</gene>
<proteinExistence type="predicted"/>
<evidence type="ECO:0000259" key="2">
    <source>
        <dbReference type="SMART" id="SM00363"/>
    </source>
</evidence>
<dbReference type="Proteomes" id="UP001220377">
    <property type="component" value="Chromosome"/>
</dbReference>
<dbReference type="Gene3D" id="3.30.70.330">
    <property type="match status" value="1"/>
</dbReference>
<dbReference type="Gene3D" id="3.10.290.10">
    <property type="entry name" value="RNA-binding S4 domain"/>
    <property type="match status" value="1"/>
</dbReference>
<dbReference type="InterPro" id="IPR040591">
    <property type="entry name" value="RqcP2_RBD"/>
</dbReference>
<evidence type="ECO:0000313" key="4">
    <source>
        <dbReference type="Proteomes" id="UP001220377"/>
    </source>
</evidence>
<dbReference type="Gene3D" id="3.30.1370.160">
    <property type="match status" value="1"/>
</dbReference>
<dbReference type="Pfam" id="PF17774">
    <property type="entry name" value="YlmH_RBD"/>
    <property type="match status" value="1"/>
</dbReference>
<evidence type="ECO:0000256" key="1">
    <source>
        <dbReference type="PROSITE-ProRule" id="PRU00182"/>
    </source>
</evidence>
<dbReference type="SUPFAM" id="SSF55174">
    <property type="entry name" value="Alpha-L RNA-binding motif"/>
    <property type="match status" value="1"/>
</dbReference>
<dbReference type="RefSeq" id="WP_274258596.1">
    <property type="nucleotide sequence ID" value="NZ_CP117884.1"/>
</dbReference>
<keyword evidence="1" id="KW-0694">RNA-binding</keyword>
<dbReference type="SMART" id="SM00363">
    <property type="entry name" value="S4"/>
    <property type="match status" value="1"/>
</dbReference>
<protein>
    <submittedName>
        <fullName evidence="3">YlmH/Sll1252 family protein</fullName>
    </submittedName>
</protein>
<dbReference type="PROSITE" id="PS50889">
    <property type="entry name" value="S4"/>
    <property type="match status" value="1"/>
</dbReference>
<dbReference type="InterPro" id="IPR002942">
    <property type="entry name" value="S4_RNA-bd"/>
</dbReference>
<organism evidence="3 4">
    <name type="scientific">Lacticaseibacillus pabuli</name>
    <dbReference type="NCBI Taxonomy" id="3025672"/>
    <lineage>
        <taxon>Bacteria</taxon>
        <taxon>Bacillati</taxon>
        <taxon>Bacillota</taxon>
        <taxon>Bacilli</taxon>
        <taxon>Lactobacillales</taxon>
        <taxon>Lactobacillaceae</taxon>
        <taxon>Lacticaseibacillus</taxon>
    </lineage>
</organism>
<sequence length="261" mass="29113">MSTGAYHQIAGDERETLARFGQLAETASMEYRPVLTDFLDPRSQLIMETAAARAGVGYSFAGGFTGSERARGLLYPDYFQPQATDYDISVLEFHYPERFGALKHSDVLGALMNSGIKREVLGDIVGGDGVWQFATTGEMRDFIRLNLTRVGNKRIELAEATRPLAVVQPWQAREIIVNGMRLDAVVAGVFKLSRAQARELVQGRMVQLNWREDDRSDVAVGVGDQISVRGYGRIKIDTMLGVTTKDKWRLATEYIDRKSTK</sequence>
<keyword evidence="4" id="KW-1185">Reference proteome</keyword>
<dbReference type="InterPro" id="IPR012677">
    <property type="entry name" value="Nucleotide-bd_a/b_plait_sf"/>
</dbReference>
<evidence type="ECO:0000313" key="3">
    <source>
        <dbReference type="EMBL" id="WDF81666.1"/>
    </source>
</evidence>